<keyword evidence="2" id="KW-0067">ATP-binding</keyword>
<dbReference type="SUPFAM" id="SSF53067">
    <property type="entry name" value="Actin-like ATPase domain"/>
    <property type="match status" value="2"/>
</dbReference>
<keyword evidence="5" id="KW-0472">Membrane</keyword>
<dbReference type="Gene3D" id="3.90.640.10">
    <property type="entry name" value="Actin, Chain A, domain 4"/>
    <property type="match status" value="1"/>
</dbReference>
<sequence length="620" mass="63549">MGGYHLGIDVGTSRTAAVLAGPDGRRAPLLLEPSAVCLDSAPHLAVGRDAIEAGLTHPDRFEPYPKRAVGQGSVLLGGVECPVRNLFAATLSHVAADAHRVAGMPMSTVTIACPAGWARPRQTMLERAAAQVGLHRARLVPEPVAAALFAEEAGLLPVPEGGAVLVCDAGAGAFDAAVVRRTGPSFTITAARSVPDAGGLALDTAIAGHLAAAAANRPVARWMPDRALLDAARAAREELSTAAVARIPVPWDPSGTTLSRQDFERIARPLLDRATAVVAAVTAEAGHPVTGVVMTGGVSRTPLVAQLVEALLGLPPVRLEGPVVAEGALLADPSLPRRPAAAAAEPAPAEAAEPQETTPEPVAAVPERVVTTRQPVATVPEPEPAEVPRPEPEPRFVPMTPEPAVAGGAAVIPVPPGAEPGIAVPLRPPASHPAAVRPKAGALSRVRRKLTRTGGTERQDAHGHAEAPRGEAPPLSTVAVSPSPLFPTPSVTLADHSAPPKTSRRKAGSRPGGPGAPRRHRRTGRRLVTAGLTLAACLLAAGGGVFVALEVTDAVPEQGFRVGDCVAQDADRATRVDCDAGNAFQITERLTPADRCPDAGQPFVVQGPALFCLAPAHSRQ</sequence>
<keyword evidence="1" id="KW-0547">Nucleotide-binding</keyword>
<proteinExistence type="predicted"/>
<keyword evidence="5" id="KW-1133">Transmembrane helix</keyword>
<keyword evidence="3" id="KW-0143">Chaperone</keyword>
<feature type="compositionally biased region" description="Basic and acidic residues" evidence="4">
    <location>
        <begin position="455"/>
        <end position="469"/>
    </location>
</feature>
<evidence type="ECO:0000256" key="2">
    <source>
        <dbReference type="ARBA" id="ARBA00022840"/>
    </source>
</evidence>
<reference evidence="6" key="1">
    <citation type="submission" date="2021-04" db="EMBL/GenBank/DDBJ databases">
        <authorList>
            <person name="Hartkoorn R.C."/>
            <person name="Beaudoing E."/>
            <person name="Hot D."/>
        </authorList>
    </citation>
    <scope>NUCLEOTIDE SEQUENCE</scope>
    <source>
        <strain evidence="6">NRRL B-16292</strain>
    </source>
</reference>
<dbReference type="RefSeq" id="WP_259865469.1">
    <property type="nucleotide sequence ID" value="NZ_CP073720.1"/>
</dbReference>
<protein>
    <submittedName>
        <fullName evidence="6">Hsp70 family protein</fullName>
    </submittedName>
</protein>
<dbReference type="PANTHER" id="PTHR42749">
    <property type="entry name" value="CELL SHAPE-DETERMINING PROTEIN MREB"/>
    <property type="match status" value="1"/>
</dbReference>
<evidence type="ECO:0000313" key="7">
    <source>
        <dbReference type="Proteomes" id="UP001059617"/>
    </source>
</evidence>
<gene>
    <name evidence="6" type="ORF">Dfulv_19640</name>
</gene>
<evidence type="ECO:0000256" key="4">
    <source>
        <dbReference type="SAM" id="MobiDB-lite"/>
    </source>
</evidence>
<feature type="region of interest" description="Disordered" evidence="4">
    <location>
        <begin position="423"/>
        <end position="525"/>
    </location>
</feature>
<name>A0ABY5W8Y0_9ACTN</name>
<dbReference type="Proteomes" id="UP001059617">
    <property type="component" value="Chromosome"/>
</dbReference>
<dbReference type="InterPro" id="IPR013126">
    <property type="entry name" value="Hsp_70_fam"/>
</dbReference>
<organism evidence="6 7">
    <name type="scientific">Dactylosporangium fulvum</name>
    <dbReference type="NCBI Taxonomy" id="53359"/>
    <lineage>
        <taxon>Bacteria</taxon>
        <taxon>Bacillati</taxon>
        <taxon>Actinomycetota</taxon>
        <taxon>Actinomycetes</taxon>
        <taxon>Micromonosporales</taxon>
        <taxon>Micromonosporaceae</taxon>
        <taxon>Dactylosporangium</taxon>
    </lineage>
</organism>
<feature type="compositionally biased region" description="Low complexity" evidence="4">
    <location>
        <begin position="339"/>
        <end position="380"/>
    </location>
</feature>
<keyword evidence="7" id="KW-1185">Reference proteome</keyword>
<dbReference type="InterPro" id="IPR043129">
    <property type="entry name" value="ATPase_NBD"/>
</dbReference>
<feature type="region of interest" description="Disordered" evidence="4">
    <location>
        <begin position="337"/>
        <end position="394"/>
    </location>
</feature>
<evidence type="ECO:0000256" key="3">
    <source>
        <dbReference type="ARBA" id="ARBA00023186"/>
    </source>
</evidence>
<reference evidence="6" key="2">
    <citation type="submission" date="2022-09" db="EMBL/GenBank/DDBJ databases">
        <title>Biosynthetic gene clusters of Dactylosporangioum fulvum.</title>
        <authorList>
            <person name="Caradec T."/>
        </authorList>
    </citation>
    <scope>NUCLEOTIDE SEQUENCE</scope>
    <source>
        <strain evidence="6">NRRL B-16292</strain>
    </source>
</reference>
<dbReference type="Gene3D" id="3.30.420.40">
    <property type="match status" value="2"/>
</dbReference>
<evidence type="ECO:0000256" key="5">
    <source>
        <dbReference type="SAM" id="Phobius"/>
    </source>
</evidence>
<accession>A0ABY5W8Y0</accession>
<keyword evidence="5" id="KW-0812">Transmembrane</keyword>
<dbReference type="Pfam" id="PF00012">
    <property type="entry name" value="HSP70"/>
    <property type="match status" value="1"/>
</dbReference>
<feature type="transmembrane region" description="Helical" evidence="5">
    <location>
        <begin position="527"/>
        <end position="549"/>
    </location>
</feature>
<dbReference type="PANTHER" id="PTHR42749:SF1">
    <property type="entry name" value="CELL SHAPE-DETERMINING PROTEIN MREB"/>
    <property type="match status" value="1"/>
</dbReference>
<evidence type="ECO:0000313" key="6">
    <source>
        <dbReference type="EMBL" id="UWP86327.1"/>
    </source>
</evidence>
<evidence type="ECO:0000256" key="1">
    <source>
        <dbReference type="ARBA" id="ARBA00022741"/>
    </source>
</evidence>
<dbReference type="EMBL" id="CP073720">
    <property type="protein sequence ID" value="UWP86327.1"/>
    <property type="molecule type" value="Genomic_DNA"/>
</dbReference>